<keyword evidence="3" id="KW-1185">Reference proteome</keyword>
<name>A0A9P7L319_9HYPO</name>
<dbReference type="Proteomes" id="UP000750502">
    <property type="component" value="Unassembled WGS sequence"/>
</dbReference>
<feature type="region of interest" description="Disordered" evidence="1">
    <location>
        <begin position="263"/>
        <end position="331"/>
    </location>
</feature>
<protein>
    <submittedName>
        <fullName evidence="2">Uncharacterized protein</fullName>
    </submittedName>
</protein>
<organism evidence="2 3">
    <name type="scientific">Fusarium xylarioides</name>
    <dbReference type="NCBI Taxonomy" id="221167"/>
    <lineage>
        <taxon>Eukaryota</taxon>
        <taxon>Fungi</taxon>
        <taxon>Dikarya</taxon>
        <taxon>Ascomycota</taxon>
        <taxon>Pezizomycotina</taxon>
        <taxon>Sordariomycetes</taxon>
        <taxon>Hypocreomycetidae</taxon>
        <taxon>Hypocreales</taxon>
        <taxon>Nectriaceae</taxon>
        <taxon>Fusarium</taxon>
        <taxon>Fusarium fujikuroi species complex</taxon>
    </lineage>
</organism>
<evidence type="ECO:0000313" key="3">
    <source>
        <dbReference type="Proteomes" id="UP000750502"/>
    </source>
</evidence>
<accession>A0A9P7L319</accession>
<evidence type="ECO:0000313" key="2">
    <source>
        <dbReference type="EMBL" id="KAG5762759.1"/>
    </source>
</evidence>
<reference evidence="2" key="1">
    <citation type="journal article" date="2020" name="bioRxiv">
        <title>Historical genomics reveals the evolutionary mechanisms behind multiple outbreaks of the host-specific coffee wilt pathogen Fusarium xylarioides.</title>
        <authorList>
            <person name="Peck D."/>
            <person name="Nowell R.W."/>
            <person name="Flood J."/>
            <person name="Ryan M.J."/>
            <person name="Barraclough T.G."/>
        </authorList>
    </citation>
    <scope>NUCLEOTIDE SEQUENCE</scope>
    <source>
        <strain evidence="2">IMI 127659i</strain>
    </source>
</reference>
<sequence>MTKFDSSDEPGYIMINWLLQKWVREIQEHKSGGPDDPTELSNATKVQALDTSTELHILHRLLGLSAEDDKGTREDSRELSKPLLSPEIVRWLASKELLSSIQQESLTISTAPLLESFTISTTDQCSTWSLSEDDQPFLRKVDVPIHRYSPATYEFLGYEREVAEYLWHTFNSSENPSFSLFEVSKAYLEDNTGSPAKSKHDWDNLMGKIGIGGSLRKSIPDSHLDNIRSTESYEFWLRTAFGIRWQELQTLNEDLLKVMKRTAPTGEQPRETGSSGPSHDQGTDTEQAQCSGRQDTAQPSAEQYSGANEEQGPVAGTTSATKTSEHENKEITLWRGGTKASIENAIDNGRLRVNLILSAPGDFSGTMRVPYFTTQRNTASLYGAFHATLSQIGTPPYLLNFQVDKEWLKTLQHRCLWASGDGNNVCDIDMPNCPEHEDQGVEDMKNRSWEHVVFTCRRGGRTPPFLRQRSLDT</sequence>
<gene>
    <name evidence="2" type="ORF">H9Q72_009159</name>
</gene>
<dbReference type="EMBL" id="JADFTT010000353">
    <property type="protein sequence ID" value="KAG5762759.1"/>
    <property type="molecule type" value="Genomic_DNA"/>
</dbReference>
<feature type="compositionally biased region" description="Polar residues" evidence="1">
    <location>
        <begin position="271"/>
        <end position="308"/>
    </location>
</feature>
<proteinExistence type="predicted"/>
<reference evidence="2" key="2">
    <citation type="submission" date="2020-10" db="EMBL/GenBank/DDBJ databases">
        <authorList>
            <person name="Peck L.D."/>
            <person name="Nowell R.W."/>
            <person name="Flood J."/>
            <person name="Ryan M.J."/>
            <person name="Barraclough T.G."/>
        </authorList>
    </citation>
    <scope>NUCLEOTIDE SEQUENCE</scope>
    <source>
        <strain evidence="2">IMI 127659i</strain>
    </source>
</reference>
<evidence type="ECO:0000256" key="1">
    <source>
        <dbReference type="SAM" id="MobiDB-lite"/>
    </source>
</evidence>
<comment type="caution">
    <text evidence="2">The sequence shown here is derived from an EMBL/GenBank/DDBJ whole genome shotgun (WGS) entry which is preliminary data.</text>
</comment>
<dbReference type="AlphaFoldDB" id="A0A9P7L319"/>
<dbReference type="OrthoDB" id="5429780at2759"/>